<dbReference type="PANTHER" id="PTHR11001:SF2">
    <property type="entry name" value="MITOCHONDRIAL FISSION PROCESS PROTEIN 1"/>
    <property type="match status" value="1"/>
</dbReference>
<protein>
    <recommendedName>
        <fullName evidence="2">Mitochondrial fission process protein 1</fullName>
    </recommendedName>
    <alternativeName>
        <fullName evidence="3">Mitochondrial 18 kDa protein</fullName>
    </alternativeName>
</protein>
<dbReference type="InterPro" id="IPR019560">
    <property type="entry name" value="Mitochondrial_18_kDa_protein"/>
</dbReference>
<gene>
    <name evidence="4" type="ORF">HPBE_LOCUS21594</name>
</gene>
<dbReference type="Proteomes" id="UP000050761">
    <property type="component" value="Unassembled WGS sequence"/>
</dbReference>
<dbReference type="EMBL" id="UZAH01033153">
    <property type="protein sequence ID" value="VDP26728.1"/>
    <property type="molecule type" value="Genomic_DNA"/>
</dbReference>
<accession>A0A183GGJ5</accession>
<evidence type="ECO:0000313" key="5">
    <source>
        <dbReference type="Proteomes" id="UP000050761"/>
    </source>
</evidence>
<evidence type="ECO:0000313" key="6">
    <source>
        <dbReference type="WBParaSite" id="HPBE_0002159501-mRNA-1"/>
    </source>
</evidence>
<evidence type="ECO:0000256" key="2">
    <source>
        <dbReference type="ARBA" id="ARBA00017835"/>
    </source>
</evidence>
<keyword evidence="5" id="KW-1185">Reference proteome</keyword>
<dbReference type="OrthoDB" id="424969at2759"/>
<reference evidence="4 5" key="1">
    <citation type="submission" date="2018-11" db="EMBL/GenBank/DDBJ databases">
        <authorList>
            <consortium name="Pathogen Informatics"/>
        </authorList>
    </citation>
    <scope>NUCLEOTIDE SEQUENCE [LARGE SCALE GENOMIC DNA]</scope>
</reference>
<proteinExistence type="inferred from homology"/>
<dbReference type="GO" id="GO:0005739">
    <property type="term" value="C:mitochondrion"/>
    <property type="evidence" value="ECO:0007669"/>
    <property type="project" value="TreeGrafter"/>
</dbReference>
<name>A0A183GGJ5_HELPZ</name>
<dbReference type="AlphaFoldDB" id="A0A183GGJ5"/>
<evidence type="ECO:0000256" key="1">
    <source>
        <dbReference type="ARBA" id="ARBA00009224"/>
    </source>
</evidence>
<dbReference type="Pfam" id="PF10558">
    <property type="entry name" value="MTP18"/>
    <property type="match status" value="1"/>
</dbReference>
<dbReference type="PANTHER" id="PTHR11001">
    <property type="entry name" value="MITOCHONDRIAL FISSION PROCESS PROTEIN 1"/>
    <property type="match status" value="1"/>
</dbReference>
<comment type="similarity">
    <text evidence="1">Belongs to the MTFP1 family.</text>
</comment>
<evidence type="ECO:0000313" key="4">
    <source>
        <dbReference type="EMBL" id="VDP26728.1"/>
    </source>
</evidence>
<reference evidence="6" key="2">
    <citation type="submission" date="2019-09" db="UniProtKB">
        <authorList>
            <consortium name="WormBaseParasite"/>
        </authorList>
    </citation>
    <scope>IDENTIFICATION</scope>
</reference>
<organism evidence="5 6">
    <name type="scientific">Heligmosomoides polygyrus</name>
    <name type="common">Parasitic roundworm</name>
    <dbReference type="NCBI Taxonomy" id="6339"/>
    <lineage>
        <taxon>Eukaryota</taxon>
        <taxon>Metazoa</taxon>
        <taxon>Ecdysozoa</taxon>
        <taxon>Nematoda</taxon>
        <taxon>Chromadorea</taxon>
        <taxon>Rhabditida</taxon>
        <taxon>Rhabditina</taxon>
        <taxon>Rhabditomorpha</taxon>
        <taxon>Strongyloidea</taxon>
        <taxon>Heligmosomidae</taxon>
        <taxon>Heligmosomoides</taxon>
    </lineage>
</organism>
<dbReference type="GO" id="GO:0000266">
    <property type="term" value="P:mitochondrial fission"/>
    <property type="evidence" value="ECO:0007669"/>
    <property type="project" value="TreeGrafter"/>
</dbReference>
<sequence length="138" mass="15275">MLPVAAVRATYVVALGYACADALDKSHKAYNLYKHDPQKRRSKVAIAAGDTFLWQALASVAIPGFTINRVCHFSAAILSRQVSFSFSLVSRWPPPVRKWVVTAIGLSTIPFIIHPIDAAVEVGMNKTIRQMYSEQDKE</sequence>
<dbReference type="WBParaSite" id="HPBE_0002159501-mRNA-1">
    <property type="protein sequence ID" value="HPBE_0002159501-mRNA-1"/>
    <property type="gene ID" value="HPBE_0002159501"/>
</dbReference>
<evidence type="ECO:0000256" key="3">
    <source>
        <dbReference type="ARBA" id="ARBA00029631"/>
    </source>
</evidence>
<accession>A0A3P8CZ59</accession>